<organism evidence="2 3">
    <name type="scientific">Liquorilactobacillus mali</name>
    <dbReference type="NCBI Taxonomy" id="1618"/>
    <lineage>
        <taxon>Bacteria</taxon>
        <taxon>Bacillati</taxon>
        <taxon>Bacillota</taxon>
        <taxon>Bacilli</taxon>
        <taxon>Lactobacillales</taxon>
        <taxon>Lactobacillaceae</taxon>
        <taxon>Liquorilactobacillus</taxon>
    </lineage>
</organism>
<dbReference type="InterPro" id="IPR027417">
    <property type="entry name" value="P-loop_NTPase"/>
</dbReference>
<dbReference type="RefSeq" id="WP_056990863.1">
    <property type="nucleotide sequence ID" value="NZ_JQAR01000005.1"/>
</dbReference>
<dbReference type="GO" id="GO:0005524">
    <property type="term" value="F:ATP binding"/>
    <property type="evidence" value="ECO:0007669"/>
    <property type="project" value="InterPro"/>
</dbReference>
<dbReference type="Pfam" id="PF01695">
    <property type="entry name" value="IstB_IS21"/>
    <property type="match status" value="1"/>
</dbReference>
<dbReference type="SUPFAM" id="SSF52540">
    <property type="entry name" value="P-loop containing nucleoside triphosphate hydrolases"/>
    <property type="match status" value="1"/>
</dbReference>
<dbReference type="CDD" id="cd00009">
    <property type="entry name" value="AAA"/>
    <property type="match status" value="1"/>
</dbReference>
<dbReference type="InterPro" id="IPR003593">
    <property type="entry name" value="AAA+_ATPase"/>
</dbReference>
<evidence type="ECO:0000259" key="1">
    <source>
        <dbReference type="SMART" id="SM00382"/>
    </source>
</evidence>
<dbReference type="AlphaFoldDB" id="A0A0R2FS28"/>
<evidence type="ECO:0000313" key="2">
    <source>
        <dbReference type="EMBL" id="KRN31120.1"/>
    </source>
</evidence>
<dbReference type="Gene3D" id="3.40.50.300">
    <property type="entry name" value="P-loop containing nucleotide triphosphate hydrolases"/>
    <property type="match status" value="1"/>
</dbReference>
<protein>
    <submittedName>
        <fullName evidence="2">DNA replication protein</fullName>
    </submittedName>
</protein>
<comment type="caution">
    <text evidence="2">The sequence shown here is derived from an EMBL/GenBank/DDBJ whole genome shotgun (WGS) entry which is preliminary data.</text>
</comment>
<feature type="domain" description="AAA+ ATPase" evidence="1">
    <location>
        <begin position="101"/>
        <end position="254"/>
    </location>
</feature>
<dbReference type="PATRIC" id="fig|1618.3.peg.1967"/>
<accession>A0A0R2FS28</accession>
<dbReference type="SMART" id="SM00382">
    <property type="entry name" value="AAA"/>
    <property type="match status" value="1"/>
</dbReference>
<dbReference type="Proteomes" id="UP000051727">
    <property type="component" value="Unassembled WGS sequence"/>
</dbReference>
<dbReference type="GO" id="GO:0006260">
    <property type="term" value="P:DNA replication"/>
    <property type="evidence" value="ECO:0007669"/>
    <property type="project" value="TreeGrafter"/>
</dbReference>
<dbReference type="OrthoDB" id="2307409at2"/>
<sequence>MAEGLISQQQIDRVKEIAKEKGVDVEHLTPAEQFERDNIEQFNRALRIKKGRKYFSMSVWPGNIPLKFDFSKWKPDLQPNVEKAKQLGNQAYKAAKSIVSHPNNYVLAGIRGTGKTSLALAIMYQAKQEGLGVMFVSTDELSSLIGKQYDLTDVKNRLSDIERAMKETDVLILDDFGTEGGMKGAIKPVRTDMQEFMYRVANARVDFENNKAKRSTIITTNNSRQQLESMYNEKLISRLMTSNPERQLAFDLKDVRGI</sequence>
<dbReference type="InterPro" id="IPR002611">
    <property type="entry name" value="IstB_ATP-bd"/>
</dbReference>
<dbReference type="PANTHER" id="PTHR30050:SF4">
    <property type="entry name" value="ATP-BINDING PROTEIN RV3427C IN INSERTION SEQUENCE-RELATED"/>
    <property type="match status" value="1"/>
</dbReference>
<reference evidence="2 3" key="1">
    <citation type="journal article" date="2015" name="Genome Announc.">
        <title>Expanding the biotechnology potential of lactobacilli through comparative genomics of 213 strains and associated genera.</title>
        <authorList>
            <person name="Sun Z."/>
            <person name="Harris H.M."/>
            <person name="McCann A."/>
            <person name="Guo C."/>
            <person name="Argimon S."/>
            <person name="Zhang W."/>
            <person name="Yang X."/>
            <person name="Jeffery I.B."/>
            <person name="Cooney J.C."/>
            <person name="Kagawa T.F."/>
            <person name="Liu W."/>
            <person name="Song Y."/>
            <person name="Salvetti E."/>
            <person name="Wrobel A."/>
            <person name="Rasinkangas P."/>
            <person name="Parkhill J."/>
            <person name="Rea M.C."/>
            <person name="O'Sullivan O."/>
            <person name="Ritari J."/>
            <person name="Douillard F.P."/>
            <person name="Paul Ross R."/>
            <person name="Yang R."/>
            <person name="Briner A.E."/>
            <person name="Felis G.E."/>
            <person name="de Vos W.M."/>
            <person name="Barrangou R."/>
            <person name="Klaenhammer T.R."/>
            <person name="Caufield P.W."/>
            <person name="Cui Y."/>
            <person name="Zhang H."/>
            <person name="O'Toole P.W."/>
        </authorList>
    </citation>
    <scope>NUCLEOTIDE SEQUENCE [LARGE SCALE GENOMIC DNA]</scope>
    <source>
        <strain evidence="2 3">ATCC 27304</strain>
    </source>
</reference>
<gene>
    <name evidence="2" type="ORF">IV36_GL001928</name>
</gene>
<dbReference type="PANTHER" id="PTHR30050">
    <property type="entry name" value="CHROMOSOMAL REPLICATION INITIATOR PROTEIN DNAA"/>
    <property type="match status" value="1"/>
</dbReference>
<evidence type="ECO:0000313" key="3">
    <source>
        <dbReference type="Proteomes" id="UP000051727"/>
    </source>
</evidence>
<dbReference type="STRING" id="1618.IV36_GL001928"/>
<proteinExistence type="predicted"/>
<name>A0A0R2FS28_9LACO</name>
<dbReference type="EMBL" id="JQAR01000005">
    <property type="protein sequence ID" value="KRN31120.1"/>
    <property type="molecule type" value="Genomic_DNA"/>
</dbReference>